<name>A0ACB8RYZ4_9AGAM</name>
<dbReference type="Proteomes" id="UP000814033">
    <property type="component" value="Unassembled WGS sequence"/>
</dbReference>
<gene>
    <name evidence="1" type="ORF">FA95DRAFT_1557045</name>
</gene>
<proteinExistence type="predicted"/>
<dbReference type="EMBL" id="MU275875">
    <property type="protein sequence ID" value="KAI0049244.1"/>
    <property type="molecule type" value="Genomic_DNA"/>
</dbReference>
<sequence length="378" mass="42477">MSATLPVVDLDVFRSQPLESQAVQAECKRAADALITYGALLLHDERVLEDDNSTFLDLLEDYFAQPEPQLKKDERPELGYQVGVTLENTEKPKCAVDEPCLRVIERLEPSERPLDITAHDPDPKCRFFWRMGDRPTYDTEFPGLNAPNVVPEDEGLKKRWEPTMGKWGVSMKNAVEGLAQMAAVGLGLSRETFTDAGRYGPHLLAPTASDLVKFGEKDTILAGFHTDLNFLTIHGRSRYPGLHIWARNSGKRILVKFPPTGRYLLVQAGKQLEHLTGGLVKAGFHEVVVNEATIETINRRKQEFANRPLIRISSTFFWHLSSDYDLAPIPSLASRARDLRLNTENLGSSTDDTEETIYEPMKVGQQVQNELRHIALMA</sequence>
<protein>
    <submittedName>
        <fullName evidence="1">Clavaminate synthase-like protein</fullName>
    </submittedName>
</protein>
<reference evidence="1" key="2">
    <citation type="journal article" date="2022" name="New Phytol.">
        <title>Evolutionary transition to the ectomycorrhizal habit in the genomes of a hyperdiverse lineage of mushroom-forming fungi.</title>
        <authorList>
            <person name="Looney B."/>
            <person name="Miyauchi S."/>
            <person name="Morin E."/>
            <person name="Drula E."/>
            <person name="Courty P.E."/>
            <person name="Kohler A."/>
            <person name="Kuo A."/>
            <person name="LaButti K."/>
            <person name="Pangilinan J."/>
            <person name="Lipzen A."/>
            <person name="Riley R."/>
            <person name="Andreopoulos W."/>
            <person name="He G."/>
            <person name="Johnson J."/>
            <person name="Nolan M."/>
            <person name="Tritt A."/>
            <person name="Barry K.W."/>
            <person name="Grigoriev I.V."/>
            <person name="Nagy L.G."/>
            <person name="Hibbett D."/>
            <person name="Henrissat B."/>
            <person name="Matheny P.B."/>
            <person name="Labbe J."/>
            <person name="Martin F.M."/>
        </authorList>
    </citation>
    <scope>NUCLEOTIDE SEQUENCE</scope>
    <source>
        <strain evidence="1">FP105234-sp</strain>
    </source>
</reference>
<accession>A0ACB8RYZ4</accession>
<comment type="caution">
    <text evidence="1">The sequence shown here is derived from an EMBL/GenBank/DDBJ whole genome shotgun (WGS) entry which is preliminary data.</text>
</comment>
<keyword evidence="2" id="KW-1185">Reference proteome</keyword>
<reference evidence="1" key="1">
    <citation type="submission" date="2021-02" db="EMBL/GenBank/DDBJ databases">
        <authorList>
            <consortium name="DOE Joint Genome Institute"/>
            <person name="Ahrendt S."/>
            <person name="Looney B.P."/>
            <person name="Miyauchi S."/>
            <person name="Morin E."/>
            <person name="Drula E."/>
            <person name="Courty P.E."/>
            <person name="Chicoki N."/>
            <person name="Fauchery L."/>
            <person name="Kohler A."/>
            <person name="Kuo A."/>
            <person name="Labutti K."/>
            <person name="Pangilinan J."/>
            <person name="Lipzen A."/>
            <person name="Riley R."/>
            <person name="Andreopoulos W."/>
            <person name="He G."/>
            <person name="Johnson J."/>
            <person name="Barry K.W."/>
            <person name="Grigoriev I.V."/>
            <person name="Nagy L."/>
            <person name="Hibbett D."/>
            <person name="Henrissat B."/>
            <person name="Matheny P.B."/>
            <person name="Labbe J."/>
            <person name="Martin F."/>
        </authorList>
    </citation>
    <scope>NUCLEOTIDE SEQUENCE</scope>
    <source>
        <strain evidence="1">FP105234-sp</strain>
    </source>
</reference>
<evidence type="ECO:0000313" key="1">
    <source>
        <dbReference type="EMBL" id="KAI0049244.1"/>
    </source>
</evidence>
<organism evidence="1 2">
    <name type="scientific">Auriscalpium vulgare</name>
    <dbReference type="NCBI Taxonomy" id="40419"/>
    <lineage>
        <taxon>Eukaryota</taxon>
        <taxon>Fungi</taxon>
        <taxon>Dikarya</taxon>
        <taxon>Basidiomycota</taxon>
        <taxon>Agaricomycotina</taxon>
        <taxon>Agaricomycetes</taxon>
        <taxon>Russulales</taxon>
        <taxon>Auriscalpiaceae</taxon>
        <taxon>Auriscalpium</taxon>
    </lineage>
</organism>
<evidence type="ECO:0000313" key="2">
    <source>
        <dbReference type="Proteomes" id="UP000814033"/>
    </source>
</evidence>